<dbReference type="EMBL" id="JANLCJ010000008">
    <property type="protein sequence ID" value="MCS5735738.1"/>
    <property type="molecule type" value="Genomic_DNA"/>
</dbReference>
<evidence type="ECO:0000313" key="8">
    <source>
        <dbReference type="Proteomes" id="UP001165586"/>
    </source>
</evidence>
<evidence type="ECO:0000256" key="3">
    <source>
        <dbReference type="ARBA" id="ARBA00022723"/>
    </source>
</evidence>
<protein>
    <submittedName>
        <fullName evidence="7">Alcohol dehydrogenase catalytic domain-containing protein</fullName>
    </submittedName>
</protein>
<keyword evidence="8" id="KW-1185">Reference proteome</keyword>
<dbReference type="InterPro" id="IPR011032">
    <property type="entry name" value="GroES-like_sf"/>
</dbReference>
<dbReference type="PANTHER" id="PTHR43350:SF17">
    <property type="entry name" value="NAD-DEPENDENT ALCOHOL DEHYDROGENASE"/>
    <property type="match status" value="1"/>
</dbReference>
<dbReference type="SMART" id="SM00829">
    <property type="entry name" value="PKS_ER"/>
    <property type="match status" value="1"/>
</dbReference>
<reference evidence="7" key="1">
    <citation type="submission" date="2022-08" db="EMBL/GenBank/DDBJ databases">
        <authorList>
            <person name="Deng Y."/>
            <person name="Han X.-F."/>
            <person name="Zhang Y.-Q."/>
        </authorList>
    </citation>
    <scope>NUCLEOTIDE SEQUENCE</scope>
    <source>
        <strain evidence="7">CPCC 203386</strain>
    </source>
</reference>
<comment type="caution">
    <text evidence="7">The sequence shown here is derived from an EMBL/GenBank/DDBJ whole genome shotgun (WGS) entry which is preliminary data.</text>
</comment>
<dbReference type="RefSeq" id="WP_259540737.1">
    <property type="nucleotide sequence ID" value="NZ_JANLCJ010000008.1"/>
</dbReference>
<sequence>MSKTMLAARMYNVAEEMRVEEVPIPTPGFGDVRVRVHAVNIVPNLSNILSMWTTWFPGDPLPTLPATFGLDPAGEIEAVGEGVIGWSVGDRVYVNPGRYCLNCNACRHGDMVNCSSYAFAGYFGFSPSSVQLLDRYQGGLSEYMVAPSYSLVKLPDNLDYNSAARFGYLGTMYSALKKANAAPGKSLLVNGINGTLGLGAALLAPAMGLTEVYGTGRNPAALSAVEALLPGRIKVHSLADGPVDEWVHSVAGGGVDIYVDALGPGADHETFREGMRSLKRGGRCVNIGAMMGDLVIDIHDMMDQQKAIIGSLWSTPGESQELADMVAAGTLDLSPLEHSVYPLSAVNQAISGVASRNAGFSNYIISPSGE</sequence>
<feature type="domain" description="Enoyl reductase (ER)" evidence="6">
    <location>
        <begin position="12"/>
        <end position="358"/>
    </location>
</feature>
<evidence type="ECO:0000256" key="4">
    <source>
        <dbReference type="ARBA" id="ARBA00022833"/>
    </source>
</evidence>
<comment type="similarity">
    <text evidence="2">Belongs to the zinc-containing alcohol dehydrogenase family.</text>
</comment>
<evidence type="ECO:0000259" key="6">
    <source>
        <dbReference type="SMART" id="SM00829"/>
    </source>
</evidence>
<keyword evidence="5" id="KW-0560">Oxidoreductase</keyword>
<proteinExistence type="inferred from homology"/>
<dbReference type="Pfam" id="PF08240">
    <property type="entry name" value="ADH_N"/>
    <property type="match status" value="1"/>
</dbReference>
<dbReference type="Gene3D" id="3.40.50.720">
    <property type="entry name" value="NAD(P)-binding Rossmann-like Domain"/>
    <property type="match status" value="1"/>
</dbReference>
<dbReference type="Pfam" id="PF00107">
    <property type="entry name" value="ADH_zinc_N"/>
    <property type="match status" value="1"/>
</dbReference>
<evidence type="ECO:0000256" key="5">
    <source>
        <dbReference type="ARBA" id="ARBA00023002"/>
    </source>
</evidence>
<dbReference type="Proteomes" id="UP001165586">
    <property type="component" value="Unassembled WGS sequence"/>
</dbReference>
<evidence type="ECO:0000256" key="2">
    <source>
        <dbReference type="ARBA" id="ARBA00008072"/>
    </source>
</evidence>
<keyword evidence="3" id="KW-0479">Metal-binding</keyword>
<dbReference type="InterPro" id="IPR036291">
    <property type="entry name" value="NAD(P)-bd_dom_sf"/>
</dbReference>
<dbReference type="InterPro" id="IPR013149">
    <property type="entry name" value="ADH-like_C"/>
</dbReference>
<evidence type="ECO:0000313" key="7">
    <source>
        <dbReference type="EMBL" id="MCS5735738.1"/>
    </source>
</evidence>
<accession>A0ABT2H746</accession>
<dbReference type="InterPro" id="IPR013154">
    <property type="entry name" value="ADH-like_N"/>
</dbReference>
<gene>
    <name evidence="7" type="ORF">N1032_18515</name>
</gene>
<dbReference type="PANTHER" id="PTHR43350">
    <property type="entry name" value="NAD-DEPENDENT ALCOHOL DEHYDROGENASE"/>
    <property type="match status" value="1"/>
</dbReference>
<name>A0ABT2H746_9MICO</name>
<evidence type="ECO:0000256" key="1">
    <source>
        <dbReference type="ARBA" id="ARBA00001947"/>
    </source>
</evidence>
<dbReference type="SUPFAM" id="SSF51735">
    <property type="entry name" value="NAD(P)-binding Rossmann-fold domains"/>
    <property type="match status" value="1"/>
</dbReference>
<dbReference type="SUPFAM" id="SSF50129">
    <property type="entry name" value="GroES-like"/>
    <property type="match status" value="1"/>
</dbReference>
<dbReference type="Gene3D" id="3.90.180.10">
    <property type="entry name" value="Medium-chain alcohol dehydrogenases, catalytic domain"/>
    <property type="match status" value="1"/>
</dbReference>
<keyword evidence="4" id="KW-0862">Zinc</keyword>
<comment type="cofactor">
    <cofactor evidence="1">
        <name>Zn(2+)</name>
        <dbReference type="ChEBI" id="CHEBI:29105"/>
    </cofactor>
</comment>
<dbReference type="InterPro" id="IPR020843">
    <property type="entry name" value="ER"/>
</dbReference>
<organism evidence="7 8">
    <name type="scientific">Herbiconiux daphne</name>
    <dbReference type="NCBI Taxonomy" id="2970914"/>
    <lineage>
        <taxon>Bacteria</taxon>
        <taxon>Bacillati</taxon>
        <taxon>Actinomycetota</taxon>
        <taxon>Actinomycetes</taxon>
        <taxon>Micrococcales</taxon>
        <taxon>Microbacteriaceae</taxon>
        <taxon>Herbiconiux</taxon>
    </lineage>
</organism>